<dbReference type="Proteomes" id="UP000824078">
    <property type="component" value="Unassembled WGS sequence"/>
</dbReference>
<dbReference type="EMBL" id="DVMQ01000017">
    <property type="protein sequence ID" value="HIU24346.1"/>
    <property type="molecule type" value="Genomic_DNA"/>
</dbReference>
<comment type="caution">
    <text evidence="2">The sequence shown here is derived from an EMBL/GenBank/DDBJ whole genome shotgun (WGS) entry which is preliminary data.</text>
</comment>
<feature type="compositionally biased region" description="Polar residues" evidence="1">
    <location>
        <begin position="49"/>
        <end position="60"/>
    </location>
</feature>
<reference evidence="2" key="1">
    <citation type="submission" date="2020-10" db="EMBL/GenBank/DDBJ databases">
        <authorList>
            <person name="Gilroy R."/>
        </authorList>
    </citation>
    <scope>NUCLEOTIDE SEQUENCE</scope>
    <source>
        <strain evidence="2">ChiHjej12B11-29160</strain>
    </source>
</reference>
<protein>
    <submittedName>
        <fullName evidence="2">Uncharacterized protein</fullName>
    </submittedName>
</protein>
<feature type="region of interest" description="Disordered" evidence="1">
    <location>
        <begin position="1"/>
        <end position="60"/>
    </location>
</feature>
<gene>
    <name evidence="2" type="ORF">IAD17_05445</name>
</gene>
<feature type="compositionally biased region" description="Polar residues" evidence="1">
    <location>
        <begin position="1"/>
        <end position="15"/>
    </location>
</feature>
<reference evidence="2" key="2">
    <citation type="journal article" date="2021" name="PeerJ">
        <title>Extensive microbial diversity within the chicken gut microbiome revealed by metagenomics and culture.</title>
        <authorList>
            <person name="Gilroy R."/>
            <person name="Ravi A."/>
            <person name="Getino M."/>
            <person name="Pursley I."/>
            <person name="Horton D.L."/>
            <person name="Alikhan N.F."/>
            <person name="Baker D."/>
            <person name="Gharbi K."/>
            <person name="Hall N."/>
            <person name="Watson M."/>
            <person name="Adriaenssens E.M."/>
            <person name="Foster-Nyarko E."/>
            <person name="Jarju S."/>
            <person name="Secka A."/>
            <person name="Antonio M."/>
            <person name="Oren A."/>
            <person name="Chaudhuri R.R."/>
            <person name="La Ragione R."/>
            <person name="Hildebrand F."/>
            <person name="Pallen M.J."/>
        </authorList>
    </citation>
    <scope>NUCLEOTIDE SEQUENCE</scope>
    <source>
        <strain evidence="2">ChiHjej12B11-29160</strain>
    </source>
</reference>
<evidence type="ECO:0000256" key="1">
    <source>
        <dbReference type="SAM" id="MobiDB-lite"/>
    </source>
</evidence>
<proteinExistence type="predicted"/>
<evidence type="ECO:0000313" key="3">
    <source>
        <dbReference type="Proteomes" id="UP000824078"/>
    </source>
</evidence>
<dbReference type="AlphaFoldDB" id="A0A9D1HX56"/>
<accession>A0A9D1HX56</accession>
<sequence length="60" mass="6665">MSQQSDWPRNISRNLGQAGYFTRSNASFEERFSQAAKTRRGPLGKAQGVSESPMTTEGKE</sequence>
<name>A0A9D1HX56_9ACTN</name>
<evidence type="ECO:0000313" key="2">
    <source>
        <dbReference type="EMBL" id="HIU24346.1"/>
    </source>
</evidence>
<organism evidence="2 3">
    <name type="scientific">Candidatus Coprovicinus avistercoris</name>
    <dbReference type="NCBI Taxonomy" id="2840754"/>
    <lineage>
        <taxon>Bacteria</taxon>
        <taxon>Bacillati</taxon>
        <taxon>Actinomycetota</taxon>
        <taxon>Coriobacteriia</taxon>
        <taxon>Coriobacteriales</taxon>
        <taxon>Coriobacteriaceae</taxon>
        <taxon>Coriobacteriaceae incertae sedis</taxon>
        <taxon>Candidatus Coprovicinus</taxon>
    </lineage>
</organism>